<dbReference type="PATRIC" id="fig|396597.7.peg.5424"/>
<dbReference type="GO" id="GO:0006313">
    <property type="term" value="P:DNA transposition"/>
    <property type="evidence" value="ECO:0007669"/>
    <property type="project" value="InterPro"/>
</dbReference>
<dbReference type="InterPro" id="IPR002513">
    <property type="entry name" value="Tn3_Tnp_DDE_dom"/>
</dbReference>
<dbReference type="AlphaFoldDB" id="B1T4G3"/>
<organism evidence="2 3">
    <name type="scientific">Burkholderia ambifaria MEX-5</name>
    <dbReference type="NCBI Taxonomy" id="396597"/>
    <lineage>
        <taxon>Bacteria</taxon>
        <taxon>Pseudomonadati</taxon>
        <taxon>Pseudomonadota</taxon>
        <taxon>Betaproteobacteria</taxon>
        <taxon>Burkholderiales</taxon>
        <taxon>Burkholderiaceae</taxon>
        <taxon>Burkholderia</taxon>
        <taxon>Burkholderia cepacia complex</taxon>
    </lineage>
</organism>
<feature type="domain" description="Tn3 transposase DDE" evidence="1">
    <location>
        <begin position="2"/>
        <end position="205"/>
    </location>
</feature>
<reference evidence="2 3" key="1">
    <citation type="submission" date="2008-03" db="EMBL/GenBank/DDBJ databases">
        <title>Sequencing of the draft genome and assembly of Burkholderia ambifaria MEX-5.</title>
        <authorList>
            <consortium name="US DOE Joint Genome Institute (JGI-PGF)"/>
            <person name="Copeland A."/>
            <person name="Lucas S."/>
            <person name="Lapidus A."/>
            <person name="Glavina del Rio T."/>
            <person name="Dalin E."/>
            <person name="Tice H."/>
            <person name="Bruce D."/>
            <person name="Goodwin L."/>
            <person name="Pitluck S."/>
            <person name="Larimer F."/>
            <person name="Land M.L."/>
            <person name="Hauser L."/>
            <person name="Tiedje J."/>
            <person name="Richardson P."/>
        </authorList>
    </citation>
    <scope>NUCLEOTIDE SEQUENCE [LARGE SCALE GENOMIC DNA]</scope>
    <source>
        <strain evidence="2 3">MEX-5</strain>
    </source>
</reference>
<dbReference type="Proteomes" id="UP000004814">
    <property type="component" value="Unassembled WGS sequence"/>
</dbReference>
<evidence type="ECO:0000313" key="2">
    <source>
        <dbReference type="EMBL" id="EDT41561.1"/>
    </source>
</evidence>
<evidence type="ECO:0000259" key="1">
    <source>
        <dbReference type="Pfam" id="PF01526"/>
    </source>
</evidence>
<protein>
    <submittedName>
        <fullName evidence="2">Transposase and inactivated derivatives TnpA family-like protein</fullName>
    </submittedName>
</protein>
<proteinExistence type="predicted"/>
<sequence length="298" mass="33479">MNYWTLYAFRYQLVLRYRDFHKKLAGLVGRHAPGHYGKFKPSRKSNGELIIREWSAVQRIMASLGQKQVSQATIVRKLASYKRQNQTKKALRELDNLCRTRHILQFINDVGLRQSIQKTLNRGEAYHRLRRAVAFVNGGKLRVYTEAEQQLWNECACLIANATIHYNTALLSRLHEHKRAMGDEAEMAFIASMSPVAWRYVNLFGAMDFGAATMPVDIDALASVTPIPSTAPACCRRQPKRTTRKADPASGCPGRHRAVHGGLVWKGFEGIFIFRGMGGNSHAGSSSSRFAVARIACS</sequence>
<comment type="caution">
    <text evidence="2">The sequence shown here is derived from an EMBL/GenBank/DDBJ whole genome shotgun (WGS) entry which is preliminary data.</text>
</comment>
<accession>B1T4G3</accession>
<evidence type="ECO:0000313" key="3">
    <source>
        <dbReference type="Proteomes" id="UP000004814"/>
    </source>
</evidence>
<dbReference type="Pfam" id="PF01526">
    <property type="entry name" value="DDE_Tnp_Tn3"/>
    <property type="match status" value="1"/>
</dbReference>
<dbReference type="GO" id="GO:0004803">
    <property type="term" value="F:transposase activity"/>
    <property type="evidence" value="ECO:0007669"/>
    <property type="project" value="InterPro"/>
</dbReference>
<gene>
    <name evidence="2" type="ORF">BamMEX5DRAFT_2679</name>
</gene>
<dbReference type="EMBL" id="ABLK01000071">
    <property type="protein sequence ID" value="EDT41561.1"/>
    <property type="molecule type" value="Genomic_DNA"/>
</dbReference>
<name>B1T4G3_9BURK</name>